<feature type="region of interest" description="Disordered" evidence="1">
    <location>
        <begin position="131"/>
        <end position="154"/>
    </location>
</feature>
<proteinExistence type="predicted"/>
<feature type="domain" description="Phage tail assembly chaperone-like" evidence="2">
    <location>
        <begin position="92"/>
        <end position="148"/>
    </location>
</feature>
<dbReference type="RefSeq" id="WP_180571970.1">
    <property type="nucleotide sequence ID" value="NZ_JACCKB010000230.1"/>
</dbReference>
<protein>
    <submittedName>
        <fullName evidence="3">Phage tail assembly chaperone</fullName>
    </submittedName>
</protein>
<accession>A0A853IL00</accession>
<gene>
    <name evidence="3" type="ORF">H0A36_28845</name>
</gene>
<dbReference type="Pfam" id="PF16778">
    <property type="entry name" value="Phage_tail_APC"/>
    <property type="match status" value="1"/>
</dbReference>
<dbReference type="Proteomes" id="UP000569732">
    <property type="component" value="Unassembled WGS sequence"/>
</dbReference>
<dbReference type="AlphaFoldDB" id="A0A853IL00"/>
<organism evidence="3 4">
    <name type="scientific">Spartinivicinus marinus</name>
    <dbReference type="NCBI Taxonomy" id="2994442"/>
    <lineage>
        <taxon>Bacteria</taxon>
        <taxon>Pseudomonadati</taxon>
        <taxon>Pseudomonadota</taxon>
        <taxon>Gammaproteobacteria</taxon>
        <taxon>Oceanospirillales</taxon>
        <taxon>Zooshikellaceae</taxon>
        <taxon>Spartinivicinus</taxon>
    </lineage>
</organism>
<keyword evidence="4" id="KW-1185">Reference proteome</keyword>
<reference evidence="3 4" key="1">
    <citation type="submission" date="2020-07" db="EMBL/GenBank/DDBJ databases">
        <title>Endozoicomonas sp. nov., isolated from sediment.</title>
        <authorList>
            <person name="Gu T."/>
        </authorList>
    </citation>
    <scope>NUCLEOTIDE SEQUENCE [LARGE SCALE GENOMIC DNA]</scope>
    <source>
        <strain evidence="3 4">SM1973</strain>
    </source>
</reference>
<name>A0A853IL00_9GAMM</name>
<dbReference type="EMBL" id="JACCKB010000230">
    <property type="protein sequence ID" value="NYZ70027.1"/>
    <property type="molecule type" value="Genomic_DNA"/>
</dbReference>
<evidence type="ECO:0000256" key="1">
    <source>
        <dbReference type="SAM" id="MobiDB-lite"/>
    </source>
</evidence>
<dbReference type="InterPro" id="IPR031893">
    <property type="entry name" value="Phage_tail_APC"/>
</dbReference>
<dbReference type="Gene3D" id="6.10.140.1310">
    <property type="match status" value="1"/>
</dbReference>
<comment type="caution">
    <text evidence="3">The sequence shown here is derived from an EMBL/GenBank/DDBJ whole genome shotgun (WGS) entry which is preliminary data.</text>
</comment>
<evidence type="ECO:0000259" key="2">
    <source>
        <dbReference type="Pfam" id="PF16778"/>
    </source>
</evidence>
<evidence type="ECO:0000313" key="3">
    <source>
        <dbReference type="EMBL" id="NYZ70027.1"/>
    </source>
</evidence>
<sequence>MKFKIINYHRNTGSLDIELENGFKINIGLDSLIDEDNPTEQALIKAISRSLPEDAYFNRNIPEAPVISTMLNKLYNPVVTEDHSEISTWDIIRGHRNNLLRATDWTQMHDNKLSEELRKAWSSYRQKLRDIPQTNNEPQEVTWPIPPDTEGLDI</sequence>
<evidence type="ECO:0000313" key="4">
    <source>
        <dbReference type="Proteomes" id="UP000569732"/>
    </source>
</evidence>